<comment type="caution">
    <text evidence="3">The sequence shown here is derived from an EMBL/GenBank/DDBJ whole genome shotgun (WGS) entry which is preliminary data.</text>
</comment>
<keyword evidence="4" id="KW-1185">Reference proteome</keyword>
<dbReference type="NCBIfam" id="NF038122">
    <property type="entry name" value="metallo_LGF"/>
    <property type="match status" value="1"/>
</dbReference>
<keyword evidence="3" id="KW-0645">Protease</keyword>
<feature type="signal peptide" evidence="1">
    <location>
        <begin position="1"/>
        <end position="24"/>
    </location>
</feature>
<accession>A0ABW7FFN0</accession>
<dbReference type="RefSeq" id="WP_394395801.1">
    <property type="nucleotide sequence ID" value="NZ_JBIGHW010000002.1"/>
</dbReference>
<dbReference type="Gene3D" id="3.40.390.10">
    <property type="entry name" value="Collagenase (Catalytic Domain)"/>
    <property type="match status" value="1"/>
</dbReference>
<gene>
    <name evidence="3" type="ORF">ACG0Z3_04790</name>
</gene>
<dbReference type="InterPro" id="IPR013424">
    <property type="entry name" value="Ice-binding_C"/>
</dbReference>
<evidence type="ECO:0000259" key="2">
    <source>
        <dbReference type="Pfam" id="PF07589"/>
    </source>
</evidence>
<keyword evidence="3" id="KW-0482">Metalloprotease</keyword>
<dbReference type="Pfam" id="PF07589">
    <property type="entry name" value="PEP-CTERM"/>
    <property type="match status" value="1"/>
</dbReference>
<evidence type="ECO:0000313" key="4">
    <source>
        <dbReference type="Proteomes" id="UP001606301"/>
    </source>
</evidence>
<sequence>MSRTRLLHALAAAAAISCAAPAVALDIVLVDPTNSFGTSPNGAEALLAFQKAANYWNKTLTNNVTVKIEIGFNALDEGVLGSTRSYSSIVAVTDVYQGLASTGTTALDAVAVANLSKLNAGGGLSMRTNAYLDAVNKVGLLPNATTLHAGNAGINNYLDVNQSVIKALGLTGQVGSLNKYDASIQFSNQFAFDYNPTNGIDAGKYDFTAVAVHELGHALGFVSGTDTFDILAHGTGPLADLFEQGAFGTTDITDFAIGSTLDLFRYGNSVGADGKAVLQWSANRDAYFSIDGKTMFGRGDDAFQQPATFSTGAYSGDGAQASHWKDNIGFIDPDAPGCFQSTRQVGIMDPTGSPCHTENVTRNDIAAFDAMGWNTNVDTLTNKGYSISSAEIYALDGVAVAVPEPGTWGMLALGLGVLGFVARRRKA</sequence>
<feature type="domain" description="Ice-binding protein C-terminal" evidence="2">
    <location>
        <begin position="401"/>
        <end position="425"/>
    </location>
</feature>
<proteinExistence type="predicted"/>
<dbReference type="GO" id="GO:0008237">
    <property type="term" value="F:metallopeptidase activity"/>
    <property type="evidence" value="ECO:0007669"/>
    <property type="project" value="UniProtKB-KW"/>
</dbReference>
<dbReference type="SUPFAM" id="SSF55486">
    <property type="entry name" value="Metalloproteases ('zincins'), catalytic domain"/>
    <property type="match status" value="1"/>
</dbReference>
<dbReference type="NCBIfam" id="TIGR02595">
    <property type="entry name" value="PEP_CTERM"/>
    <property type="match status" value="1"/>
</dbReference>
<dbReference type="Proteomes" id="UP001606301">
    <property type="component" value="Unassembled WGS sequence"/>
</dbReference>
<dbReference type="PROSITE" id="PS51257">
    <property type="entry name" value="PROKAR_LIPOPROTEIN"/>
    <property type="match status" value="1"/>
</dbReference>
<name>A0ABW7FFN0_9BURK</name>
<feature type="chain" id="PRO_5046913534" evidence="1">
    <location>
        <begin position="25"/>
        <end position="427"/>
    </location>
</feature>
<dbReference type="InterPro" id="IPR024079">
    <property type="entry name" value="MetalloPept_cat_dom_sf"/>
</dbReference>
<protein>
    <submittedName>
        <fullName evidence="3">NF038122 family metalloprotease</fullName>
    </submittedName>
</protein>
<dbReference type="EMBL" id="JBIGHW010000002">
    <property type="protein sequence ID" value="MFG6439991.1"/>
    <property type="molecule type" value="Genomic_DNA"/>
</dbReference>
<keyword evidence="1" id="KW-0732">Signal</keyword>
<evidence type="ECO:0000313" key="3">
    <source>
        <dbReference type="EMBL" id="MFG6439991.1"/>
    </source>
</evidence>
<evidence type="ECO:0000256" key="1">
    <source>
        <dbReference type="SAM" id="SignalP"/>
    </source>
</evidence>
<organism evidence="3 4">
    <name type="scientific">Pelomonas margarita</name>
    <dbReference type="NCBI Taxonomy" id="3299031"/>
    <lineage>
        <taxon>Bacteria</taxon>
        <taxon>Pseudomonadati</taxon>
        <taxon>Pseudomonadota</taxon>
        <taxon>Betaproteobacteria</taxon>
        <taxon>Burkholderiales</taxon>
        <taxon>Sphaerotilaceae</taxon>
        <taxon>Roseateles</taxon>
    </lineage>
</organism>
<reference evidence="3 4" key="1">
    <citation type="submission" date="2024-08" db="EMBL/GenBank/DDBJ databases">
        <authorList>
            <person name="Lu H."/>
        </authorList>
    </citation>
    <scope>NUCLEOTIDE SEQUENCE [LARGE SCALE GENOMIC DNA]</scope>
    <source>
        <strain evidence="3 4">LKC17W</strain>
    </source>
</reference>
<keyword evidence="3" id="KW-0378">Hydrolase</keyword>